<feature type="compositionally biased region" description="Polar residues" evidence="1">
    <location>
        <begin position="325"/>
        <end position="337"/>
    </location>
</feature>
<keyword evidence="2" id="KW-1133">Transmembrane helix</keyword>
<evidence type="ECO:0000313" key="4">
    <source>
        <dbReference type="EMBL" id="MBO0448353.1"/>
    </source>
</evidence>
<feature type="transmembrane region" description="Helical" evidence="2">
    <location>
        <begin position="1284"/>
        <end position="1304"/>
    </location>
</feature>
<keyword evidence="2" id="KW-0472">Membrane</keyword>
<feature type="region of interest" description="Disordered" evidence="1">
    <location>
        <begin position="307"/>
        <end position="339"/>
    </location>
</feature>
<evidence type="ECO:0000256" key="1">
    <source>
        <dbReference type="SAM" id="MobiDB-lite"/>
    </source>
</evidence>
<sequence>MMKKKITALLIIVLMLSPFLEGLLSASSIWKTSASNDETEDVIKNDNLLLTQTLQENETGPYIQIKYQKRPHQPDETLRLHFLVADEENKSIDLEATTDFGKTPEGWYSEQQLKEEGTFKIPITAGKRYYLATRLVAETPAATGENETVQSSGQVVENPLLSEKEQAKKELIFVPKKDELDLTDLRDANDKQTLIQIKGLKVSYTNTLKDNGAKADWQVTFTKAFSENQKYKIRYQILNPNNKANISKDNVTEDKGNYREEKNANPTSNFTAEFGTDTKQMKISVWLVDEAKKETQLLDKQVVTAEETRASGGAGSNSSQATSTRQIGAENSPTSADGLSYAKTVYDDEPSARLTTLRAAGLFHVFAKKIDLGQHLNGNFAAPIANVRTNTGAGSANELFYAGELGDGFNGINKSSPQAPAKFVLGSGISYRKNANEIYLNNRKVDFSGNISFERESSIPYINFEEEFAYLENLNRDIATWEPDIVVDKAFFTDNNNQIHEQKIDLTKAPYDNMESIVIKIAPSSHEVQRKLTIKGLEPDHSGKVRNVYFNVEISAGTKNFNYKQEIELQDSDGQKINTGEHSVFTKSPVLYNFYSAGSDALYKENINIGAIIQGAIVAPGATGKASTTVEGNLIFSEWNGGTETHKWDYKPKGSVTIIKQDPVEDEYLGGAEFDLYVIEQDKHVKINPDGQPYKTDAQGRLTVSGLSQGYQYYFVEITPPKDKNGQSYPAYTDKIYFKITPGTATTTTYHPVYNVKAQAEFKFGAKKILKDTVDKETNFLFEVQKIVEGKATATAAYGKVTYTKNDGSNTEKVIKFYPSAGDRDSEKNEIGDSDWGKILEDGANYQLVETSTHGYNVKYSGYGGEGNNKFTANFAKDKAVHINFLVTNYEDEFTIKGKKEVSEAVAADKTFKFEIKEKLTDNILAFGKAEVKKGEKTATIKFYKDENYQISISGNDWFAIVNPDKTYVIVETEKQGYNASYNVNDVTTDEIKFVAGAVNNIGLVVKNSKDKEPPKINLTGSKKVTGENLEESKTFNFELRKQDGNKQATTDPIIANGEAIVSEKNNPAPIVFTDPNNSNAEITTKDQWTALLGEGSYYIVETNSEGYKVVYTIRGNSDESQGNSFDVPAQYNEDITINFTAENTKEDIFEFEAEKKLTGNVPLPNDGKEFEFEIQALDTNKPVAYGSVSISAKDIKTKIRFTDTTPARNTITDWTKILADGKEYQLVETTTGYHVRYLDAKSKPINNTFTVNYGESEKMYFLVHNELDVGDLPSTGGSGIVKFMQLALVILLIGGLIGGYYWYRNKQVK</sequence>
<dbReference type="Gene3D" id="2.60.40.1140">
    <property type="entry name" value="Collagen-binding surface protein Cna, B-type domain"/>
    <property type="match status" value="2"/>
</dbReference>
<reference evidence="4 5" key="1">
    <citation type="submission" date="2021-03" db="EMBL/GenBank/DDBJ databases">
        <title>Enterococcal diversity collection.</title>
        <authorList>
            <person name="Gilmore M.S."/>
            <person name="Schwartzman J."/>
            <person name="Van Tyne D."/>
            <person name="Martin M."/>
            <person name="Earl A.M."/>
            <person name="Manson A.L."/>
            <person name="Straub T."/>
            <person name="Salamzade R."/>
            <person name="Saavedra J."/>
            <person name="Lebreton F."/>
            <person name="Prichula J."/>
            <person name="Schaufler K."/>
            <person name="Gaca A."/>
            <person name="Sgardioli B."/>
            <person name="Wagenaar J."/>
            <person name="Strong T."/>
        </authorList>
    </citation>
    <scope>NUCLEOTIDE SEQUENCE [LARGE SCALE GENOMIC DNA]</scope>
    <source>
        <strain evidence="4 5">MJM12</strain>
    </source>
</reference>
<keyword evidence="2" id="KW-0812">Transmembrane</keyword>
<gene>
    <name evidence="4" type="ORF">JZO76_02275</name>
</gene>
<name>A0ABS3H6W8_9ENTE</name>
<dbReference type="Proteomes" id="UP000664256">
    <property type="component" value="Unassembled WGS sequence"/>
</dbReference>
<evidence type="ECO:0000256" key="2">
    <source>
        <dbReference type="SAM" id="Phobius"/>
    </source>
</evidence>
<evidence type="ECO:0000313" key="5">
    <source>
        <dbReference type="Proteomes" id="UP000664256"/>
    </source>
</evidence>
<dbReference type="Pfam" id="PF17802">
    <property type="entry name" value="SpaA"/>
    <property type="match status" value="1"/>
</dbReference>
<dbReference type="InterPro" id="IPR041033">
    <property type="entry name" value="SpaA_PFL_dom_1"/>
</dbReference>
<proteinExistence type="predicted"/>
<dbReference type="EMBL" id="JAFLVT010000004">
    <property type="protein sequence ID" value="MBO0448353.1"/>
    <property type="molecule type" value="Genomic_DNA"/>
</dbReference>
<comment type="caution">
    <text evidence="4">The sequence shown here is derived from an EMBL/GenBank/DDBJ whole genome shotgun (WGS) entry which is preliminary data.</text>
</comment>
<evidence type="ECO:0000259" key="3">
    <source>
        <dbReference type="Pfam" id="PF17802"/>
    </source>
</evidence>
<protein>
    <recommendedName>
        <fullName evidence="3">SpaA-like prealbumin fold domain-containing protein</fullName>
    </recommendedName>
</protein>
<organism evidence="4 5">
    <name type="scientific">Candidatus Enterococcus myersii</name>
    <dbReference type="NCBI Taxonomy" id="2815322"/>
    <lineage>
        <taxon>Bacteria</taxon>
        <taxon>Bacillati</taxon>
        <taxon>Bacillota</taxon>
        <taxon>Bacilli</taxon>
        <taxon>Lactobacillales</taxon>
        <taxon>Enterococcaceae</taxon>
        <taxon>Enterococcus</taxon>
    </lineage>
</organism>
<dbReference type="InterPro" id="IPR013783">
    <property type="entry name" value="Ig-like_fold"/>
</dbReference>
<accession>A0ABS3H6W8</accession>
<dbReference type="Gene3D" id="2.60.40.10">
    <property type="entry name" value="Immunoglobulins"/>
    <property type="match status" value="1"/>
</dbReference>
<keyword evidence="5" id="KW-1185">Reference proteome</keyword>
<feature type="domain" description="SpaA-like prealbumin fold" evidence="3">
    <location>
        <begin position="654"/>
        <end position="741"/>
    </location>
</feature>